<dbReference type="AlphaFoldDB" id="A0A7S2ZEC3"/>
<proteinExistence type="predicted"/>
<dbReference type="PROSITE" id="PS51375">
    <property type="entry name" value="PPR"/>
    <property type="match status" value="2"/>
</dbReference>
<dbReference type="PANTHER" id="PTHR47447:SF23">
    <property type="entry name" value="PENTACOTRIPEPTIDE-REPEAT REGION OF PRORP DOMAIN-CONTAINING PROTEIN"/>
    <property type="match status" value="1"/>
</dbReference>
<keyword evidence="1" id="KW-0677">Repeat</keyword>
<feature type="repeat" description="PPR" evidence="2">
    <location>
        <begin position="217"/>
        <end position="251"/>
    </location>
</feature>
<evidence type="ECO:0000256" key="1">
    <source>
        <dbReference type="ARBA" id="ARBA00022737"/>
    </source>
</evidence>
<dbReference type="Gene3D" id="1.25.40.10">
    <property type="entry name" value="Tetratricopeptide repeat domain"/>
    <property type="match status" value="3"/>
</dbReference>
<evidence type="ECO:0000313" key="4">
    <source>
        <dbReference type="EMBL" id="CAE0037605.1"/>
    </source>
</evidence>
<evidence type="ECO:0008006" key="5">
    <source>
        <dbReference type="Google" id="ProtNLM"/>
    </source>
</evidence>
<gene>
    <name evidence="3" type="ORF">RMAR00112_LOCUS5555</name>
    <name evidence="4" type="ORF">RMAR00112_LOCUS5556</name>
</gene>
<protein>
    <recommendedName>
        <fullName evidence="5">Pentacotripeptide-repeat region of PRORP domain-containing protein</fullName>
    </recommendedName>
</protein>
<dbReference type="Pfam" id="PF13041">
    <property type="entry name" value="PPR_2"/>
    <property type="match status" value="1"/>
</dbReference>
<reference evidence="4" key="1">
    <citation type="submission" date="2021-01" db="EMBL/GenBank/DDBJ databases">
        <authorList>
            <person name="Corre E."/>
            <person name="Pelletier E."/>
            <person name="Niang G."/>
            <person name="Scheremetjew M."/>
            <person name="Finn R."/>
            <person name="Kale V."/>
            <person name="Holt S."/>
            <person name="Cochrane G."/>
            <person name="Meng A."/>
            <person name="Brown T."/>
            <person name="Cohen L."/>
        </authorList>
    </citation>
    <scope>NUCLEOTIDE SEQUENCE</scope>
    <source>
        <strain evidence="4">CCMP 769</strain>
    </source>
</reference>
<dbReference type="Pfam" id="PF13812">
    <property type="entry name" value="PPR_3"/>
    <property type="match status" value="1"/>
</dbReference>
<dbReference type="PANTHER" id="PTHR47447">
    <property type="entry name" value="OS03G0856100 PROTEIN"/>
    <property type="match status" value="1"/>
</dbReference>
<sequence length="497" mass="56060">MVSGDLSFLCWPCSRFGLANKARREVFVCSRKKDEAQKRWENLARETGNVAKLFRSRKTTKAFEKLDRMMDSGQCPDLVLFNRLLRVCAVTKSKEAGERLFTIMEEARVPPDGRSYAELVMLYQRRRNFKAIELLTKKMEENRVRRTVEFYNSLILTCLATKDKGKAENLMNEMSKDGIKPGLQTYVILAKLFTLVGDHAAVESVFRHALRSGINPSDSLLSRVIQGLCAGGSLDKAEMVLTRMLDTGRVPDTDAVKALTREYVKLGDFENLERMLFIEGRKGEYAEVEIYDACFAGFCEWKRFEDSRRFRRRMKMDGIPANSSIARSLLKLCAYETGSAEAVDLLLGELVIEGVRKDGKLYDGLVVAQSHCGDLEGVQKSMKQMTVDDVTPNFAVYSSAIVAFAKEKRTADVRAMLRWSRRDSVWPSAEACRMSLVLFVEEGCIEDLRSLLENMKSRKEALDPVVVGEVVAVFQARGLDSEAAEIRDAFLVESAPT</sequence>
<dbReference type="NCBIfam" id="TIGR00756">
    <property type="entry name" value="PPR"/>
    <property type="match status" value="1"/>
</dbReference>
<name>A0A7S2ZEC3_9RHOD</name>
<accession>A0A7S2ZEC3</accession>
<evidence type="ECO:0000313" key="3">
    <source>
        <dbReference type="EMBL" id="CAE0037604.1"/>
    </source>
</evidence>
<dbReference type="EMBL" id="HBHW01007320">
    <property type="protein sequence ID" value="CAE0037605.1"/>
    <property type="molecule type" value="Transcribed_RNA"/>
</dbReference>
<evidence type="ECO:0000256" key="2">
    <source>
        <dbReference type="PROSITE-ProRule" id="PRU00708"/>
    </source>
</evidence>
<dbReference type="Pfam" id="PF01535">
    <property type="entry name" value="PPR"/>
    <property type="match status" value="1"/>
</dbReference>
<dbReference type="EMBL" id="HBHW01007319">
    <property type="protein sequence ID" value="CAE0037604.1"/>
    <property type="molecule type" value="Transcribed_RNA"/>
</dbReference>
<dbReference type="InterPro" id="IPR002885">
    <property type="entry name" value="PPR_rpt"/>
</dbReference>
<feature type="repeat" description="PPR" evidence="2">
    <location>
        <begin position="147"/>
        <end position="181"/>
    </location>
</feature>
<organism evidence="4">
    <name type="scientific">Rhodosorus marinus</name>
    <dbReference type="NCBI Taxonomy" id="101924"/>
    <lineage>
        <taxon>Eukaryota</taxon>
        <taxon>Rhodophyta</taxon>
        <taxon>Stylonematophyceae</taxon>
        <taxon>Stylonematales</taxon>
        <taxon>Stylonemataceae</taxon>
        <taxon>Rhodosorus</taxon>
    </lineage>
</organism>
<dbReference type="InterPro" id="IPR011990">
    <property type="entry name" value="TPR-like_helical_dom_sf"/>
</dbReference>